<protein>
    <submittedName>
        <fullName evidence="6">C-type cytochrome</fullName>
    </submittedName>
</protein>
<dbReference type="SUPFAM" id="SSF46626">
    <property type="entry name" value="Cytochrome c"/>
    <property type="match status" value="2"/>
</dbReference>
<evidence type="ECO:0000256" key="1">
    <source>
        <dbReference type="ARBA" id="ARBA00022617"/>
    </source>
</evidence>
<evidence type="ECO:0000313" key="7">
    <source>
        <dbReference type="Proteomes" id="UP001560573"/>
    </source>
</evidence>
<evidence type="ECO:0000256" key="2">
    <source>
        <dbReference type="ARBA" id="ARBA00022723"/>
    </source>
</evidence>
<sequence length="346" mass="38166">MKNTDDMKTNMGFGNIFKTITTTAFAALLVIASTISGCLNSEKKSRTDVVESHTTKDSIDLFARANELVAHFPQDEQGRLIQYGYNLITETQKYLGPEIKDKSKVRTGNNMACKNCHLGSGTKAFAAPYIGLTKVFPTYIGRENKIESLEDRINGCFERSMNGNALDSASREMKAIVAYITYLSNDVGQNGRINGQGFVKLKVPARAADLEKGKIVFTNNCVVCHGANGEGKRKGMPGDGEGYLYPPLWGHDSYNDGAGMSRLLTAAKFIKANMPFGVSHDKPLLTDEQAYDVAAYINSFKRPAKAHKEKDYPDLSKKPQDCPYPPYNDTLSLAQHKFGPFKVMDK</sequence>
<keyword evidence="1 4" id="KW-0349">Heme</keyword>
<dbReference type="Pfam" id="PF21342">
    <property type="entry name" value="SoxA-TsdA_cyt-c"/>
    <property type="match status" value="1"/>
</dbReference>
<proteinExistence type="predicted"/>
<dbReference type="InterPro" id="IPR051459">
    <property type="entry name" value="Cytochrome_c-type_DH"/>
</dbReference>
<comment type="caution">
    <text evidence="6">The sequence shown here is derived from an EMBL/GenBank/DDBJ whole genome shotgun (WGS) entry which is preliminary data.</text>
</comment>
<gene>
    <name evidence="6" type="ORF">QTN47_16225</name>
</gene>
<dbReference type="EMBL" id="JAULBC010000005">
    <property type="protein sequence ID" value="MEX6689056.1"/>
    <property type="molecule type" value="Genomic_DNA"/>
</dbReference>
<dbReference type="Gene3D" id="1.10.760.10">
    <property type="entry name" value="Cytochrome c-like domain"/>
    <property type="match status" value="2"/>
</dbReference>
<dbReference type="InterPro" id="IPR009056">
    <property type="entry name" value="Cyt_c-like_dom"/>
</dbReference>
<keyword evidence="2 4" id="KW-0479">Metal-binding</keyword>
<dbReference type="RefSeq" id="WP_369330464.1">
    <property type="nucleotide sequence ID" value="NZ_JAULBC010000005.1"/>
</dbReference>
<keyword evidence="7" id="KW-1185">Reference proteome</keyword>
<evidence type="ECO:0000256" key="4">
    <source>
        <dbReference type="PROSITE-ProRule" id="PRU00433"/>
    </source>
</evidence>
<reference evidence="6 7" key="1">
    <citation type="submission" date="2023-07" db="EMBL/GenBank/DDBJ databases">
        <authorList>
            <person name="Lian W.-H."/>
        </authorList>
    </citation>
    <scope>NUCLEOTIDE SEQUENCE [LARGE SCALE GENOMIC DNA]</scope>
    <source>
        <strain evidence="6 7">SYSU DXS3180</strain>
    </source>
</reference>
<organism evidence="6 7">
    <name type="scientific">Danxiaibacter flavus</name>
    <dbReference type="NCBI Taxonomy" id="3049108"/>
    <lineage>
        <taxon>Bacteria</taxon>
        <taxon>Pseudomonadati</taxon>
        <taxon>Bacteroidota</taxon>
        <taxon>Chitinophagia</taxon>
        <taxon>Chitinophagales</taxon>
        <taxon>Chitinophagaceae</taxon>
        <taxon>Danxiaibacter</taxon>
    </lineage>
</organism>
<evidence type="ECO:0000259" key="5">
    <source>
        <dbReference type="PROSITE" id="PS51007"/>
    </source>
</evidence>
<evidence type="ECO:0000256" key="3">
    <source>
        <dbReference type="ARBA" id="ARBA00023004"/>
    </source>
</evidence>
<dbReference type="Proteomes" id="UP001560573">
    <property type="component" value="Unassembled WGS sequence"/>
</dbReference>
<keyword evidence="3 4" id="KW-0408">Iron</keyword>
<dbReference type="PANTHER" id="PTHR35008">
    <property type="entry name" value="BLL4482 PROTEIN-RELATED"/>
    <property type="match status" value="1"/>
</dbReference>
<dbReference type="PANTHER" id="PTHR35008:SF9">
    <property type="entry name" value="CYTOCHROME C DOMAIN-CONTAINING PROTEIN"/>
    <property type="match status" value="1"/>
</dbReference>
<feature type="domain" description="Cytochrome c" evidence="5">
    <location>
        <begin position="208"/>
        <end position="301"/>
    </location>
</feature>
<evidence type="ECO:0000313" key="6">
    <source>
        <dbReference type="EMBL" id="MEX6689056.1"/>
    </source>
</evidence>
<dbReference type="Pfam" id="PF00034">
    <property type="entry name" value="Cytochrom_C"/>
    <property type="match status" value="1"/>
</dbReference>
<dbReference type="PROSITE" id="PS51007">
    <property type="entry name" value="CYTC"/>
    <property type="match status" value="1"/>
</dbReference>
<name>A0ABV3ZJ02_9BACT</name>
<dbReference type="InterPro" id="IPR036909">
    <property type="entry name" value="Cyt_c-like_dom_sf"/>
</dbReference>
<accession>A0ABV3ZJ02</accession>